<protein>
    <recommendedName>
        <fullName evidence="3">Peptidyl-prolyl cis-trans isomerase</fullName>
    </recommendedName>
</protein>
<proteinExistence type="predicted"/>
<dbReference type="RefSeq" id="WP_003338014.1">
    <property type="nucleotide sequence ID" value="NZ_CP007806.1"/>
</dbReference>
<dbReference type="HOGENOM" id="CLU_1648773_0_0_9"/>
<dbReference type="Proteomes" id="UP000005850">
    <property type="component" value="Chromosome"/>
</dbReference>
<dbReference type="AlphaFoldDB" id="A0A075QZW5"/>
<name>A0A075QZW5_BRELA</name>
<sequence>MADVIVVKGAVEFPITIDPSVWVFDDRKFELSSYKEQEHLELQETNRYIRSASLHWEKEMKEGATPPSQRKSLVEERKVLEGDYAIKFAPFLENAKPYPNATTLRIHREQQDYVDVSLEKSKQIILQFSKDGKPIRDKGPVFLYFPEDLQENKQPLHNITMFEVLL</sequence>
<organism evidence="1 2">
    <name type="scientific">Brevibacillus laterosporus LMG 15441</name>
    <dbReference type="NCBI Taxonomy" id="1042163"/>
    <lineage>
        <taxon>Bacteria</taxon>
        <taxon>Bacillati</taxon>
        <taxon>Bacillota</taxon>
        <taxon>Bacilli</taxon>
        <taxon>Bacillales</taxon>
        <taxon>Paenibacillaceae</taxon>
        <taxon>Brevibacillus</taxon>
    </lineage>
</organism>
<evidence type="ECO:0000313" key="2">
    <source>
        <dbReference type="Proteomes" id="UP000005850"/>
    </source>
</evidence>
<dbReference type="eggNOG" id="COG2041">
    <property type="taxonomic scope" value="Bacteria"/>
</dbReference>
<accession>A0A075QZW5</accession>
<reference evidence="1 2" key="1">
    <citation type="journal article" date="2011" name="J. Bacteriol.">
        <title>Genome sequence of Brevibacillus laterosporus LMG 15441, a pathogen of invertebrates.</title>
        <authorList>
            <person name="Djukic M."/>
            <person name="Poehlein A."/>
            <person name="Thurmer A."/>
            <person name="Daniel R."/>
        </authorList>
    </citation>
    <scope>NUCLEOTIDE SEQUENCE [LARGE SCALE GENOMIC DNA]</scope>
    <source>
        <strain evidence="1 2">LMG 15441</strain>
    </source>
</reference>
<evidence type="ECO:0000313" key="1">
    <source>
        <dbReference type="EMBL" id="AIG25897.1"/>
    </source>
</evidence>
<keyword evidence="2" id="KW-1185">Reference proteome</keyword>
<evidence type="ECO:0008006" key="3">
    <source>
        <dbReference type="Google" id="ProtNLM"/>
    </source>
</evidence>
<dbReference type="KEGG" id="blr:BRLA_c015730"/>
<dbReference type="EMBL" id="CP007806">
    <property type="protein sequence ID" value="AIG25897.1"/>
    <property type="molecule type" value="Genomic_DNA"/>
</dbReference>
<dbReference type="STRING" id="1042163.BRLA_c015730"/>
<gene>
    <name evidence="1" type="ORF">BRLA_c015730</name>
</gene>